<evidence type="ECO:0000256" key="1">
    <source>
        <dbReference type="SAM" id="MobiDB-lite"/>
    </source>
</evidence>
<evidence type="ECO:0000256" key="2">
    <source>
        <dbReference type="SAM" id="Phobius"/>
    </source>
</evidence>
<protein>
    <submittedName>
        <fullName evidence="3">Uncharacterized protein</fullName>
    </submittedName>
</protein>
<keyword evidence="2" id="KW-1133">Transmembrane helix</keyword>
<evidence type="ECO:0000313" key="4">
    <source>
        <dbReference type="Proteomes" id="UP001139157"/>
    </source>
</evidence>
<dbReference type="Proteomes" id="UP001139157">
    <property type="component" value="Unassembled WGS sequence"/>
</dbReference>
<feature type="compositionally biased region" description="Low complexity" evidence="1">
    <location>
        <begin position="51"/>
        <end position="66"/>
    </location>
</feature>
<comment type="caution">
    <text evidence="3">The sequence shown here is derived from an EMBL/GenBank/DDBJ whole genome shotgun (WGS) entry which is preliminary data.</text>
</comment>
<organism evidence="3 4">
    <name type="scientific">Nocardia pulmonis</name>
    <dbReference type="NCBI Taxonomy" id="2951408"/>
    <lineage>
        <taxon>Bacteria</taxon>
        <taxon>Bacillati</taxon>
        <taxon>Actinomycetota</taxon>
        <taxon>Actinomycetes</taxon>
        <taxon>Mycobacteriales</taxon>
        <taxon>Nocardiaceae</taxon>
        <taxon>Nocardia</taxon>
    </lineage>
</organism>
<keyword evidence="2" id="KW-0472">Membrane</keyword>
<dbReference type="AlphaFoldDB" id="A0A9X2E290"/>
<dbReference type="EMBL" id="JAMRXG010000001">
    <property type="protein sequence ID" value="MCM6772280.1"/>
    <property type="molecule type" value="Genomic_DNA"/>
</dbReference>
<proteinExistence type="predicted"/>
<reference evidence="3" key="1">
    <citation type="submission" date="2022-06" db="EMBL/GenBank/DDBJ databases">
        <title>Novel species in genus nocardia.</title>
        <authorList>
            <person name="Li F."/>
        </authorList>
    </citation>
    <scope>NUCLEOTIDE SEQUENCE</scope>
    <source>
        <strain evidence="3">CDC141</strain>
    </source>
</reference>
<keyword evidence="2" id="KW-0812">Transmembrane</keyword>
<accession>A0A9X2E290</accession>
<name>A0A9X2E290_9NOCA</name>
<feature type="region of interest" description="Disordered" evidence="1">
    <location>
        <begin position="32"/>
        <end position="115"/>
    </location>
</feature>
<gene>
    <name evidence="3" type="ORF">NDR86_02180</name>
</gene>
<feature type="compositionally biased region" description="Basic and acidic residues" evidence="1">
    <location>
        <begin position="105"/>
        <end position="115"/>
    </location>
</feature>
<evidence type="ECO:0000313" key="3">
    <source>
        <dbReference type="EMBL" id="MCM6772280.1"/>
    </source>
</evidence>
<sequence length="115" mass="11591">MALPISTNVLIPIAAALGAATLVALTVIAPQRRGHRAEDHRSHADVPIGNRPGPTARGAAGAALRPSDTSTLADNAAPDTHGRVSGPGRGHDAGPGRGRRAGPGRGRDVGPRKRA</sequence>
<feature type="transmembrane region" description="Helical" evidence="2">
    <location>
        <begin position="6"/>
        <end position="28"/>
    </location>
</feature>
<dbReference type="RefSeq" id="WP_251909144.1">
    <property type="nucleotide sequence ID" value="NZ_JAMRXG010000001.1"/>
</dbReference>
<keyword evidence="4" id="KW-1185">Reference proteome</keyword>